<proteinExistence type="predicted"/>
<sequence length="159" mass="16405">MGGGFSGKFIWECSNEINECSNQKFQATSSDALLPPESRPGMENGSDKGKAVIGVSQASFKANKAKDVDLELPSEAIPVSLGQLVQSGSCVHGKANEGINELTKNIPLTSRNGASIVVGDIQHKPVESKASGVGSSLNSDAGSNGMEVDVGLLYKGPSL</sequence>
<gene>
    <name evidence="1" type="ORF">LWI28_012145</name>
</gene>
<organism evidence="1 2">
    <name type="scientific">Acer negundo</name>
    <name type="common">Box elder</name>
    <dbReference type="NCBI Taxonomy" id="4023"/>
    <lineage>
        <taxon>Eukaryota</taxon>
        <taxon>Viridiplantae</taxon>
        <taxon>Streptophyta</taxon>
        <taxon>Embryophyta</taxon>
        <taxon>Tracheophyta</taxon>
        <taxon>Spermatophyta</taxon>
        <taxon>Magnoliopsida</taxon>
        <taxon>eudicotyledons</taxon>
        <taxon>Gunneridae</taxon>
        <taxon>Pentapetalae</taxon>
        <taxon>rosids</taxon>
        <taxon>malvids</taxon>
        <taxon>Sapindales</taxon>
        <taxon>Sapindaceae</taxon>
        <taxon>Hippocastanoideae</taxon>
        <taxon>Acereae</taxon>
        <taxon>Acer</taxon>
    </lineage>
</organism>
<dbReference type="Proteomes" id="UP001064489">
    <property type="component" value="Chromosome 1"/>
</dbReference>
<reference evidence="1" key="2">
    <citation type="submission" date="2023-02" db="EMBL/GenBank/DDBJ databases">
        <authorList>
            <person name="Swenson N.G."/>
            <person name="Wegrzyn J.L."/>
            <person name="Mcevoy S.L."/>
        </authorList>
    </citation>
    <scope>NUCLEOTIDE SEQUENCE</scope>
    <source>
        <strain evidence="1">91603</strain>
        <tissue evidence="1">Leaf</tissue>
    </source>
</reference>
<dbReference type="EMBL" id="JAJSOW010000003">
    <property type="protein sequence ID" value="KAI9195142.1"/>
    <property type="molecule type" value="Genomic_DNA"/>
</dbReference>
<dbReference type="AlphaFoldDB" id="A0AAD5JKC8"/>
<evidence type="ECO:0000313" key="2">
    <source>
        <dbReference type="Proteomes" id="UP001064489"/>
    </source>
</evidence>
<accession>A0AAD5JKC8</accession>
<reference evidence="1" key="1">
    <citation type="journal article" date="2022" name="Plant J.">
        <title>Strategies of tolerance reflected in two North American maple genomes.</title>
        <authorList>
            <person name="McEvoy S.L."/>
            <person name="Sezen U.U."/>
            <person name="Trouern-Trend A."/>
            <person name="McMahon S.M."/>
            <person name="Schaberg P.G."/>
            <person name="Yang J."/>
            <person name="Wegrzyn J.L."/>
            <person name="Swenson N.G."/>
        </authorList>
    </citation>
    <scope>NUCLEOTIDE SEQUENCE</scope>
    <source>
        <strain evidence="1">91603</strain>
    </source>
</reference>
<name>A0AAD5JKC8_ACENE</name>
<keyword evidence="2" id="KW-1185">Reference proteome</keyword>
<evidence type="ECO:0000313" key="1">
    <source>
        <dbReference type="EMBL" id="KAI9195142.1"/>
    </source>
</evidence>
<comment type="caution">
    <text evidence="1">The sequence shown here is derived from an EMBL/GenBank/DDBJ whole genome shotgun (WGS) entry which is preliminary data.</text>
</comment>
<protein>
    <submittedName>
        <fullName evidence="1">Uncharacterized protein</fullName>
    </submittedName>
</protein>